<feature type="transmembrane region" description="Helical" evidence="2">
    <location>
        <begin position="66"/>
        <end position="89"/>
    </location>
</feature>
<proteinExistence type="predicted"/>
<dbReference type="AlphaFoldDB" id="A0A518AKC0"/>
<reference evidence="3 4" key="1">
    <citation type="submission" date="2019-02" db="EMBL/GenBank/DDBJ databases">
        <title>Deep-cultivation of Planctomycetes and their phenomic and genomic characterization uncovers novel biology.</title>
        <authorList>
            <person name="Wiegand S."/>
            <person name="Jogler M."/>
            <person name="Boedeker C."/>
            <person name="Pinto D."/>
            <person name="Vollmers J."/>
            <person name="Rivas-Marin E."/>
            <person name="Kohn T."/>
            <person name="Peeters S.H."/>
            <person name="Heuer A."/>
            <person name="Rast P."/>
            <person name="Oberbeckmann S."/>
            <person name="Bunk B."/>
            <person name="Jeske O."/>
            <person name="Meyerdierks A."/>
            <person name="Storesund J.E."/>
            <person name="Kallscheuer N."/>
            <person name="Luecker S."/>
            <person name="Lage O.M."/>
            <person name="Pohl T."/>
            <person name="Merkel B.J."/>
            <person name="Hornburger P."/>
            <person name="Mueller R.-W."/>
            <person name="Bruemmer F."/>
            <person name="Labrenz M."/>
            <person name="Spormann A.M."/>
            <person name="Op den Camp H."/>
            <person name="Overmann J."/>
            <person name="Amann R."/>
            <person name="Jetten M.S.M."/>
            <person name="Mascher T."/>
            <person name="Medema M.H."/>
            <person name="Devos D.P."/>
            <person name="Kaster A.-K."/>
            <person name="Ovreas L."/>
            <person name="Rohde M."/>
            <person name="Galperin M.Y."/>
            <person name="Jogler C."/>
        </authorList>
    </citation>
    <scope>NUCLEOTIDE SEQUENCE [LARGE SCALE GENOMIC DNA]</scope>
    <source>
        <strain evidence="3 4">Pan181</strain>
    </source>
</reference>
<feature type="transmembrane region" description="Helical" evidence="2">
    <location>
        <begin position="95"/>
        <end position="122"/>
    </location>
</feature>
<feature type="transmembrane region" description="Helical" evidence="2">
    <location>
        <begin position="173"/>
        <end position="191"/>
    </location>
</feature>
<protein>
    <submittedName>
        <fullName evidence="3">Uncharacterized protein</fullName>
    </submittedName>
</protein>
<evidence type="ECO:0000313" key="4">
    <source>
        <dbReference type="Proteomes" id="UP000315750"/>
    </source>
</evidence>
<dbReference type="Proteomes" id="UP000315750">
    <property type="component" value="Chromosome"/>
</dbReference>
<sequence length="233" mass="26459">MNEENPYAAPQADLDSVDYEPEGDGEVVRHGKTLMLWEDSHPPHRCVACNRPAAEKFVVRTMRRKTAWLSTLLLVAFVFGMLMLGMVLIEDLLDFSRLAAACFHTGVMLSGLLMASILSRLVRPRDQIGFEFHICSLHKRLRRFWLGSSWAIGAIFFSMPVVRELWPDEEYSIFFMLGIYFIFIPVQLVLWKIGVAVGAQPNQFSPYVFKGFGKKFLESFPDADETPAGSDET</sequence>
<dbReference type="EMBL" id="CP036278">
    <property type="protein sequence ID" value="QDU55188.1"/>
    <property type="molecule type" value="Genomic_DNA"/>
</dbReference>
<feature type="transmembrane region" description="Helical" evidence="2">
    <location>
        <begin position="143"/>
        <end position="161"/>
    </location>
</feature>
<keyword evidence="2" id="KW-0812">Transmembrane</keyword>
<dbReference type="RefSeq" id="WP_145246074.1">
    <property type="nucleotide sequence ID" value="NZ_CP036278.1"/>
</dbReference>
<accession>A0A518AKC0</accession>
<dbReference type="OrthoDB" id="187787at2"/>
<dbReference type="KEGG" id="amuc:Pan181_13740"/>
<name>A0A518AKC0_9BACT</name>
<keyword evidence="2" id="KW-1133">Transmembrane helix</keyword>
<keyword evidence="4" id="KW-1185">Reference proteome</keyword>
<organism evidence="3 4">
    <name type="scientific">Aeoliella mucimassa</name>
    <dbReference type="NCBI Taxonomy" id="2527972"/>
    <lineage>
        <taxon>Bacteria</taxon>
        <taxon>Pseudomonadati</taxon>
        <taxon>Planctomycetota</taxon>
        <taxon>Planctomycetia</taxon>
        <taxon>Pirellulales</taxon>
        <taxon>Lacipirellulaceae</taxon>
        <taxon>Aeoliella</taxon>
    </lineage>
</organism>
<keyword evidence="2" id="KW-0472">Membrane</keyword>
<feature type="region of interest" description="Disordered" evidence="1">
    <location>
        <begin position="1"/>
        <end position="23"/>
    </location>
</feature>
<evidence type="ECO:0000256" key="1">
    <source>
        <dbReference type="SAM" id="MobiDB-lite"/>
    </source>
</evidence>
<gene>
    <name evidence="3" type="ORF">Pan181_13740</name>
</gene>
<evidence type="ECO:0000313" key="3">
    <source>
        <dbReference type="EMBL" id="QDU55188.1"/>
    </source>
</evidence>
<evidence type="ECO:0000256" key="2">
    <source>
        <dbReference type="SAM" id="Phobius"/>
    </source>
</evidence>